<dbReference type="OrthoDB" id="8613028at2"/>
<evidence type="ECO:0000313" key="2">
    <source>
        <dbReference type="EMBL" id="QDP39079.1"/>
    </source>
</evidence>
<feature type="transmembrane region" description="Helical" evidence="1">
    <location>
        <begin position="243"/>
        <end position="263"/>
    </location>
</feature>
<accession>A0A516KCG0</accession>
<dbReference type="KEGG" id="aqt:FN924_01950"/>
<dbReference type="AlphaFoldDB" id="A0A516KCG0"/>
<feature type="transmembrane region" description="Helical" evidence="1">
    <location>
        <begin position="115"/>
        <end position="138"/>
    </location>
</feature>
<dbReference type="Proteomes" id="UP000315215">
    <property type="component" value="Chromosome"/>
</dbReference>
<proteinExistence type="predicted"/>
<dbReference type="PANTHER" id="PTHR37305">
    <property type="entry name" value="INTEGRAL MEMBRANE PROTEIN-RELATED"/>
    <property type="match status" value="1"/>
</dbReference>
<dbReference type="EMBL" id="CP041666">
    <property type="protein sequence ID" value="QDP39079.1"/>
    <property type="molecule type" value="Genomic_DNA"/>
</dbReference>
<feature type="transmembrane region" description="Helical" evidence="1">
    <location>
        <begin position="159"/>
        <end position="187"/>
    </location>
</feature>
<evidence type="ECO:0000313" key="3">
    <source>
        <dbReference type="Proteomes" id="UP000315215"/>
    </source>
</evidence>
<evidence type="ECO:0000256" key="1">
    <source>
        <dbReference type="SAM" id="Phobius"/>
    </source>
</evidence>
<dbReference type="RefSeq" id="WP_143891829.1">
    <property type="nucleotide sequence ID" value="NZ_CP041666.1"/>
</dbReference>
<feature type="transmembrane region" description="Helical" evidence="1">
    <location>
        <begin position="215"/>
        <end position="236"/>
    </location>
</feature>
<name>A0A516KCG0_9BACI</name>
<feature type="transmembrane region" description="Helical" evidence="1">
    <location>
        <begin position="21"/>
        <end position="43"/>
    </location>
</feature>
<organism evidence="2 3">
    <name type="scientific">Radiobacillus deserti</name>
    <dbReference type="NCBI Taxonomy" id="2594883"/>
    <lineage>
        <taxon>Bacteria</taxon>
        <taxon>Bacillati</taxon>
        <taxon>Bacillota</taxon>
        <taxon>Bacilli</taxon>
        <taxon>Bacillales</taxon>
        <taxon>Bacillaceae</taxon>
        <taxon>Radiobacillus</taxon>
    </lineage>
</organism>
<keyword evidence="1" id="KW-0812">Transmembrane</keyword>
<keyword evidence="1" id="KW-1133">Transmembrane helix</keyword>
<dbReference type="Pfam" id="PF12679">
    <property type="entry name" value="ABC2_membrane_2"/>
    <property type="match status" value="1"/>
</dbReference>
<dbReference type="GO" id="GO:0005886">
    <property type="term" value="C:plasma membrane"/>
    <property type="evidence" value="ECO:0007669"/>
    <property type="project" value="UniProtKB-SubCell"/>
</dbReference>
<keyword evidence="1" id="KW-0472">Membrane</keyword>
<protein>
    <submittedName>
        <fullName evidence="2">ABC transporter permease</fullName>
    </submittedName>
</protein>
<dbReference type="GO" id="GO:0140359">
    <property type="term" value="F:ABC-type transporter activity"/>
    <property type="evidence" value="ECO:0007669"/>
    <property type="project" value="InterPro"/>
</dbReference>
<keyword evidence="3" id="KW-1185">Reference proteome</keyword>
<dbReference type="PANTHER" id="PTHR37305:SF1">
    <property type="entry name" value="MEMBRANE PROTEIN"/>
    <property type="match status" value="1"/>
</dbReference>
<gene>
    <name evidence="2" type="ORF">FN924_01950</name>
</gene>
<reference evidence="2 3" key="1">
    <citation type="submission" date="2019-07" db="EMBL/GenBank/DDBJ databases">
        <authorList>
            <person name="Li J."/>
        </authorList>
    </citation>
    <scope>NUCLEOTIDE SEQUENCE [LARGE SCALE GENOMIC DNA]</scope>
    <source>
        <strain evidence="2 3">TKL69</strain>
    </source>
</reference>
<feature type="transmembrane region" description="Helical" evidence="1">
    <location>
        <begin position="292"/>
        <end position="314"/>
    </location>
</feature>
<sequence length="322" mass="36587">MNNFLKLIGNEQIKLYVRKSTWSMYIILAAIILGGALITKFYGLPVENYGDDWRTELQQENEELTKEAEEFSKDEFMESAVSYNQEMIAKNNYYLEHDIKPASYDGWQYVLDNQFLSSVLSLFTIIVAAGIVASEFRWGTIKLLLIRPVSRTKILLSKYVNVLLFALQTLIFILLFSLLVGSIFFGFNGINPEIVQMGTDGFEQVSLIGEIVEGYGFKLVTLVMMATFAFMISTIFRNSGFAIGLAIFLMMAGNSILGVISQYDWSKYVLFANTDLTQYINGNSPFQDDMTLTFSIIVLLVYYLIFMALSWLSFTKRDVAGH</sequence>